<dbReference type="Proteomes" id="UP000564604">
    <property type="component" value="Unassembled WGS sequence"/>
</dbReference>
<accession>A0A9Q5B318</accession>
<sequence length="81" mass="9320">MSESKLSPNNGHTERRGSGRVSFVAVMDDVRAEIERGVPLVQIYEAFEDRLDLGYTQFTKYVTRFIKQGRSVLEPRRSRAN</sequence>
<organism evidence="1 2">
    <name type="scientific">Pseudomonas fragi</name>
    <dbReference type="NCBI Taxonomy" id="296"/>
    <lineage>
        <taxon>Bacteria</taxon>
        <taxon>Pseudomonadati</taxon>
        <taxon>Pseudomonadota</taxon>
        <taxon>Gammaproteobacteria</taxon>
        <taxon>Pseudomonadales</taxon>
        <taxon>Pseudomonadaceae</taxon>
        <taxon>Pseudomonas</taxon>
    </lineage>
</organism>
<evidence type="ECO:0000313" key="1">
    <source>
        <dbReference type="EMBL" id="NNB50433.1"/>
    </source>
</evidence>
<reference evidence="1 2" key="1">
    <citation type="journal article" date="2020" name="Front. Microbiol.">
        <title>Genetic Organization of the aprX-lipA2 Operon Affects the Proteolytic Potential of Pseudomonas Species in Milk.</title>
        <authorList>
            <person name="Maier C."/>
            <person name="Huptas C."/>
            <person name="von Neubeck M."/>
            <person name="Scherer S."/>
            <person name="Wenning M."/>
            <person name="Lucking G."/>
        </authorList>
    </citation>
    <scope>NUCLEOTIDE SEQUENCE [LARGE SCALE GENOMIC DNA]</scope>
    <source>
        <strain evidence="1 2">WS 5094</strain>
    </source>
</reference>
<dbReference type="AlphaFoldDB" id="A0A9Q5B318"/>
<dbReference type="RefSeq" id="WP_169907689.1">
    <property type="nucleotide sequence ID" value="NZ_JAAQYX010000018.1"/>
</dbReference>
<dbReference type="EMBL" id="JAAQYX010000018">
    <property type="protein sequence ID" value="NNB50433.1"/>
    <property type="molecule type" value="Genomic_DNA"/>
</dbReference>
<name>A0A9Q5B318_PSEFR</name>
<gene>
    <name evidence="1" type="ORF">HBN89_14325</name>
</gene>
<dbReference type="Pfam" id="PF17273">
    <property type="entry name" value="DUF5338"/>
    <property type="match status" value="1"/>
</dbReference>
<dbReference type="InterPro" id="IPR035225">
    <property type="entry name" value="DUF5338"/>
</dbReference>
<proteinExistence type="predicted"/>
<comment type="caution">
    <text evidence="1">The sequence shown here is derived from an EMBL/GenBank/DDBJ whole genome shotgun (WGS) entry which is preliminary data.</text>
</comment>
<protein>
    <submittedName>
        <fullName evidence="1">TraK family protein</fullName>
    </submittedName>
</protein>
<evidence type="ECO:0000313" key="2">
    <source>
        <dbReference type="Proteomes" id="UP000564604"/>
    </source>
</evidence>